<dbReference type="GO" id="GO:0016746">
    <property type="term" value="F:acyltransferase activity"/>
    <property type="evidence" value="ECO:0007669"/>
    <property type="project" value="UniProtKB-KW"/>
</dbReference>
<dbReference type="OrthoDB" id="671439at2759"/>
<accession>A0A9W4P1C3</accession>
<name>A0A9W4P1C3_9EURO</name>
<dbReference type="EMBL" id="CAJVRC010000846">
    <property type="protein sequence ID" value="CAG8893681.1"/>
    <property type="molecule type" value="Genomic_DNA"/>
</dbReference>
<evidence type="ECO:0000313" key="4">
    <source>
        <dbReference type="Proteomes" id="UP001154252"/>
    </source>
</evidence>
<dbReference type="PANTHER" id="PTHR31896:SF13">
    <property type="entry name" value="TRICHOTHECENE 3-O-ACETYLTRANSFERASE"/>
    <property type="match status" value="1"/>
</dbReference>
<dbReference type="Proteomes" id="UP001154252">
    <property type="component" value="Unassembled WGS sequence"/>
</dbReference>
<dbReference type="InterPro" id="IPR023213">
    <property type="entry name" value="CAT-like_dom_sf"/>
</dbReference>
<comment type="caution">
    <text evidence="3">The sequence shown here is derived from an EMBL/GenBank/DDBJ whole genome shotgun (WGS) entry which is preliminary data.</text>
</comment>
<dbReference type="Pfam" id="PF02458">
    <property type="entry name" value="Transferase"/>
    <property type="match status" value="1"/>
</dbReference>
<reference evidence="3" key="1">
    <citation type="submission" date="2021-07" db="EMBL/GenBank/DDBJ databases">
        <authorList>
            <person name="Branca A.L. A."/>
        </authorList>
    </citation>
    <scope>NUCLEOTIDE SEQUENCE</scope>
</reference>
<gene>
    <name evidence="3" type="ORF">PEGY_LOCUS3702</name>
</gene>
<keyword evidence="4" id="KW-1185">Reference proteome</keyword>
<evidence type="ECO:0000313" key="3">
    <source>
        <dbReference type="EMBL" id="CAG8893681.1"/>
    </source>
</evidence>
<dbReference type="Gene3D" id="3.30.559.10">
    <property type="entry name" value="Chloramphenicol acetyltransferase-like domain"/>
    <property type="match status" value="2"/>
</dbReference>
<keyword evidence="2" id="KW-0012">Acyltransferase</keyword>
<evidence type="ECO:0000256" key="1">
    <source>
        <dbReference type="ARBA" id="ARBA00022679"/>
    </source>
</evidence>
<proteinExistence type="predicted"/>
<dbReference type="PANTHER" id="PTHR31896">
    <property type="entry name" value="FAMILY REGULATORY PROTEIN, PUTATIVE (AFU_ORTHOLOGUE AFUA_3G14730)-RELATED"/>
    <property type="match status" value="1"/>
</dbReference>
<dbReference type="AlphaFoldDB" id="A0A9W4P1C3"/>
<keyword evidence="1" id="KW-0808">Transferase</keyword>
<protein>
    <submittedName>
        <fullName evidence="3">Uncharacterized protein</fullName>
    </submittedName>
</protein>
<sequence>MLSPLRWGVCSLRAGRLPPIRRVSHSAFSRRETEHIFPSPHRQLAVEERFPLSTLDLIITQNYSTWALIFKLDQPSDIPVVTQTLRHAVQATLAQCRHMVGTIEGDAQGDFSIVKKPDSTVPFVVNHLDGPSYAEIEQASFASASLGDPAQFTIPGMTMACHCPPNASPRISGYQLTFIPGGFVFTVHKHHFAMDVTGTTSLIHQIAGHSHALLRGTTPPEWDDAWMDRARFISPPVAEADRVAAPPAALRHPDWRPCSWLLFHIPQGQLDALKRQASPTTGGWISTYDALTAFLWRVLSRNRAQIYRPDLSAPAIFLESINMRRRLNPPLSMRYQGNVLSGGLSFLHPRPLTLGQVISPETPLSVLATFIREITQSVTPQSLEATLAAMAPVRDKSALNVRLDSMPPMSLAVTDWRDANMCAVDFGFGRPAAARQIADTVVENMMMIYPRRSAGTEDEGGLEVVLPFETDHVDLLLADEEMGRVATFRGVEARTG</sequence>
<evidence type="ECO:0000256" key="2">
    <source>
        <dbReference type="ARBA" id="ARBA00023315"/>
    </source>
</evidence>
<organism evidence="3 4">
    <name type="scientific">Penicillium egyptiacum</name>
    <dbReference type="NCBI Taxonomy" id="1303716"/>
    <lineage>
        <taxon>Eukaryota</taxon>
        <taxon>Fungi</taxon>
        <taxon>Dikarya</taxon>
        <taxon>Ascomycota</taxon>
        <taxon>Pezizomycotina</taxon>
        <taxon>Eurotiomycetes</taxon>
        <taxon>Eurotiomycetidae</taxon>
        <taxon>Eurotiales</taxon>
        <taxon>Aspergillaceae</taxon>
        <taxon>Penicillium</taxon>
    </lineage>
</organism>
<dbReference type="InterPro" id="IPR051283">
    <property type="entry name" value="Sec_Metabolite_Acyltrans"/>
</dbReference>